<evidence type="ECO:0000313" key="1">
    <source>
        <dbReference type="EMBL" id="EFT83721.1"/>
    </source>
</evidence>
<dbReference type="Pfam" id="PF19673">
    <property type="entry name" value="DUF6176"/>
    <property type="match status" value="1"/>
</dbReference>
<organism evidence="1 2">
    <name type="scientific">Parascardovia denticolens DSM 10105 = JCM 12538</name>
    <dbReference type="NCBI Taxonomy" id="864564"/>
    <lineage>
        <taxon>Bacteria</taxon>
        <taxon>Bacillati</taxon>
        <taxon>Actinomycetota</taxon>
        <taxon>Actinomycetes</taxon>
        <taxon>Bifidobacteriales</taxon>
        <taxon>Bifidobacteriaceae</taxon>
        <taxon>Parascardovia</taxon>
    </lineage>
</organism>
<dbReference type="InterPro" id="IPR046174">
    <property type="entry name" value="DUF6176"/>
</dbReference>
<reference evidence="1 2" key="1">
    <citation type="submission" date="2010-12" db="EMBL/GenBank/DDBJ databases">
        <authorList>
            <person name="Muzny D."/>
            <person name="Qin X."/>
            <person name="Buhay C."/>
            <person name="Dugan-Rocha S."/>
            <person name="Ding Y."/>
            <person name="Chen G."/>
            <person name="Hawes A."/>
            <person name="Holder M."/>
            <person name="Jhangiani S."/>
            <person name="Johnson A."/>
            <person name="Khan Z."/>
            <person name="Li Z."/>
            <person name="Liu W."/>
            <person name="Liu X."/>
            <person name="Perez L."/>
            <person name="Shen H."/>
            <person name="Wang Q."/>
            <person name="Watt J."/>
            <person name="Xi L."/>
            <person name="Xin Y."/>
            <person name="Zhou J."/>
            <person name="Deng J."/>
            <person name="Jiang H."/>
            <person name="Liu Y."/>
            <person name="Qu J."/>
            <person name="Song X.-Z."/>
            <person name="Zhang L."/>
            <person name="Villasana D."/>
            <person name="Johnson A."/>
            <person name="Liu J."/>
            <person name="Liyanage D."/>
            <person name="Lorensuhewa L."/>
            <person name="Robinson T."/>
            <person name="Song A."/>
            <person name="Song B.-B."/>
            <person name="Dinh H."/>
            <person name="Thornton R."/>
            <person name="Coyle M."/>
            <person name="Francisco L."/>
            <person name="Jackson L."/>
            <person name="Javaid M."/>
            <person name="Korchina V."/>
            <person name="Kovar C."/>
            <person name="Mata R."/>
            <person name="Mathew T."/>
            <person name="Ngo R."/>
            <person name="Nguyen L."/>
            <person name="Nguyen N."/>
            <person name="Okwuonu G."/>
            <person name="Ongeri F."/>
            <person name="Pham C."/>
            <person name="Simmons D."/>
            <person name="Wilczek-Boney K."/>
            <person name="Hale W."/>
            <person name="Jakkamsetti A."/>
            <person name="Pham P."/>
            <person name="Ruth R."/>
            <person name="San Lucas F."/>
            <person name="Warren J."/>
            <person name="Zhang J."/>
            <person name="Zhao Z."/>
            <person name="Zhou C."/>
            <person name="Zhu D."/>
            <person name="Lee S."/>
            <person name="Bess C."/>
            <person name="Blankenburg K."/>
            <person name="Forbes L."/>
            <person name="Fu Q."/>
            <person name="Gubbala S."/>
            <person name="Hirani K."/>
            <person name="Jayaseelan J.C."/>
            <person name="Lara F."/>
            <person name="Munidasa M."/>
            <person name="Palculict T."/>
            <person name="Patil S."/>
            <person name="Pu L.-L."/>
            <person name="Saada N."/>
            <person name="Tang L."/>
            <person name="Weissenberger G."/>
            <person name="Zhu Y."/>
            <person name="Hemphill L."/>
            <person name="Shang Y."/>
            <person name="Youmans B."/>
            <person name="Ayvaz T."/>
            <person name="Ross M."/>
            <person name="Santibanez J."/>
            <person name="Aqrawi P."/>
            <person name="Gross S."/>
            <person name="Joshi V."/>
            <person name="Fowler G."/>
            <person name="Nazareth L."/>
            <person name="Reid J."/>
            <person name="Worley K."/>
            <person name="Petrosino J."/>
            <person name="Highlander S."/>
            <person name="Gibbs R."/>
        </authorList>
    </citation>
    <scope>NUCLEOTIDE SEQUENCE [LARGE SCALE GENOMIC DNA]</scope>
    <source>
        <strain evidence="1 2">DSM 10105</strain>
    </source>
</reference>
<keyword evidence="2" id="KW-1185">Reference proteome</keyword>
<evidence type="ECO:0000313" key="2">
    <source>
        <dbReference type="Proteomes" id="UP000004946"/>
    </source>
</evidence>
<dbReference type="AlphaFoldDB" id="E6K1P0"/>
<dbReference type="HOGENOM" id="CLU_168211_0_0_11"/>
<dbReference type="Proteomes" id="UP000004946">
    <property type="component" value="Chromosome"/>
</dbReference>
<proteinExistence type="predicted"/>
<sequence>MAKDLMMTLHTELTRYKVKKGKEDRAREWMRFLNENIGETLLTLKNERMYVEDIFSEVIDGQMYLYWFSYQGDDAQAVEESESWIDKKHLEYWDECLVCEPDDHGEDLSLEVSMVEPSLSIWIEEELNPSQE</sequence>
<name>E6K1P0_PARDN</name>
<protein>
    <submittedName>
        <fullName evidence="1">Uncharacterized protein</fullName>
    </submittedName>
</protein>
<dbReference type="eggNOG" id="ENOG5032SZE">
    <property type="taxonomic scope" value="Bacteria"/>
</dbReference>
<gene>
    <name evidence="1" type="ORF">HMPREF0620_0726</name>
</gene>
<accession>E6K1P0</accession>
<comment type="caution">
    <text evidence="1">The sequence shown here is derived from an EMBL/GenBank/DDBJ whole genome shotgun (WGS) entry which is preliminary data.</text>
</comment>
<dbReference type="EMBL" id="AEON01000001">
    <property type="protein sequence ID" value="EFT83721.1"/>
    <property type="molecule type" value="Genomic_DNA"/>
</dbReference>